<name>A0A0L6U4D2_9FIRM</name>
<gene>
    <name evidence="5" type="ORF">AKG39_05495</name>
</gene>
<keyword evidence="4" id="KW-0012">Acyltransferase</keyword>
<evidence type="ECO:0000256" key="1">
    <source>
        <dbReference type="ARBA" id="ARBA00004876"/>
    </source>
</evidence>
<dbReference type="GO" id="GO:0008652">
    <property type="term" value="P:amino acid biosynthetic process"/>
    <property type="evidence" value="ECO:0007669"/>
    <property type="project" value="UniProtKB-KW"/>
</dbReference>
<comment type="caution">
    <text evidence="5">The sequence shown here is derived from an EMBL/GenBank/DDBJ whole genome shotgun (WGS) entry which is preliminary data.</text>
</comment>
<proteinExistence type="predicted"/>
<dbReference type="GO" id="GO:0016746">
    <property type="term" value="F:acyltransferase activity"/>
    <property type="evidence" value="ECO:0007669"/>
    <property type="project" value="UniProtKB-KW"/>
</dbReference>
<keyword evidence="3 5" id="KW-0808">Transferase</keyword>
<dbReference type="InterPro" id="IPR042122">
    <property type="entry name" value="Ser_AcTrfase_N_sf"/>
</dbReference>
<dbReference type="InterPro" id="IPR011004">
    <property type="entry name" value="Trimer_LpxA-like_sf"/>
</dbReference>
<dbReference type="PATRIC" id="fig|52689.4.peg.183"/>
<keyword evidence="2" id="KW-0028">Amino-acid biosynthesis</keyword>
<dbReference type="InterPro" id="IPR045304">
    <property type="entry name" value="LbH_SAT"/>
</dbReference>
<accession>A0A0L6U4D2</accession>
<evidence type="ECO:0000313" key="6">
    <source>
        <dbReference type="Proteomes" id="UP000036873"/>
    </source>
</evidence>
<keyword evidence="6" id="KW-1185">Reference proteome</keyword>
<dbReference type="Gene3D" id="1.10.3130.10">
    <property type="entry name" value="serine acetyltransferase, domain 1"/>
    <property type="match status" value="1"/>
</dbReference>
<dbReference type="PANTHER" id="PTHR42811">
    <property type="entry name" value="SERINE ACETYLTRANSFERASE"/>
    <property type="match status" value="1"/>
</dbReference>
<dbReference type="RefSeq" id="WP_050739443.1">
    <property type="nucleotide sequence ID" value="NZ_LGYO01000011.1"/>
</dbReference>
<dbReference type="CDD" id="cd03354">
    <property type="entry name" value="LbH_SAT"/>
    <property type="match status" value="1"/>
</dbReference>
<dbReference type="OrthoDB" id="9801456at2"/>
<sequence length="316" mass="35251">MRNEFKNDIEELVESISESYNLEYYIVPRELGSLPNRDVIIEILTTLRRLIFPSYFGKNSFRKEVQEFHIGELLINVTEKISKQITLALKHQARILENFNEDDFILKADQLGYEFISKIPQIREYIATDVQAAFDGDPAAESKDEIIFSYPGLLAISIHRLAHELYELAVPLIPRIMSEYAHSITGIDIHPGACIGKYFFIDHGTGVVIGETAIIGQHVKIYQGVTLGALSTRGGQKLRGVRRHPCLEDDVTVYSGASILGGETVVGKGVVIGSNVFITNSVQAGTKVSIKNPELLFSEGGPKEQQKEEIGFDWVI</sequence>
<evidence type="ECO:0000256" key="4">
    <source>
        <dbReference type="ARBA" id="ARBA00023315"/>
    </source>
</evidence>
<comment type="pathway">
    <text evidence="1">Amino-acid biosynthesis; L-cysteine biosynthesis; L-cysteine from L-serine: step 1/2.</text>
</comment>
<dbReference type="SUPFAM" id="SSF51161">
    <property type="entry name" value="Trimeric LpxA-like enzymes"/>
    <property type="match status" value="1"/>
</dbReference>
<evidence type="ECO:0000256" key="2">
    <source>
        <dbReference type="ARBA" id="ARBA00022605"/>
    </source>
</evidence>
<organism evidence="5 6">
    <name type="scientific">Acetobacterium bakii</name>
    <dbReference type="NCBI Taxonomy" id="52689"/>
    <lineage>
        <taxon>Bacteria</taxon>
        <taxon>Bacillati</taxon>
        <taxon>Bacillota</taxon>
        <taxon>Clostridia</taxon>
        <taxon>Eubacteriales</taxon>
        <taxon>Eubacteriaceae</taxon>
        <taxon>Acetobacterium</taxon>
    </lineage>
</organism>
<dbReference type="STRING" id="52689.AKG39_05495"/>
<dbReference type="Gene3D" id="2.160.10.10">
    <property type="entry name" value="Hexapeptide repeat proteins"/>
    <property type="match status" value="1"/>
</dbReference>
<reference evidence="6" key="1">
    <citation type="submission" date="2015-07" db="EMBL/GenBank/DDBJ databases">
        <title>Draft genome sequence of Acetobacterium bakii DSM 8293, a potential psychrophilic chemical producer through syngas fermentation.</title>
        <authorList>
            <person name="Song Y."/>
            <person name="Hwang S."/>
            <person name="Cho B.-K."/>
        </authorList>
    </citation>
    <scope>NUCLEOTIDE SEQUENCE [LARGE SCALE GENOMIC DNA]</scope>
    <source>
        <strain evidence="6">DSM 8239</strain>
    </source>
</reference>
<dbReference type="Proteomes" id="UP000036873">
    <property type="component" value="Unassembled WGS sequence"/>
</dbReference>
<evidence type="ECO:0000256" key="3">
    <source>
        <dbReference type="ARBA" id="ARBA00022679"/>
    </source>
</evidence>
<protein>
    <submittedName>
        <fullName evidence="5">Serine acetyltransferase</fullName>
    </submittedName>
</protein>
<dbReference type="AlphaFoldDB" id="A0A0L6U4D2"/>
<dbReference type="EMBL" id="LGYO01000011">
    <property type="protein sequence ID" value="KNZ42675.1"/>
    <property type="molecule type" value="Genomic_DNA"/>
</dbReference>
<evidence type="ECO:0000313" key="5">
    <source>
        <dbReference type="EMBL" id="KNZ42675.1"/>
    </source>
</evidence>